<dbReference type="Gene3D" id="3.10.450.50">
    <property type="match status" value="1"/>
</dbReference>
<gene>
    <name evidence="2" type="ORF">MMF97_13905</name>
</gene>
<protein>
    <submittedName>
        <fullName evidence="2">DUF4783 domain-containing protein</fullName>
    </submittedName>
</protein>
<evidence type="ECO:0000313" key="3">
    <source>
        <dbReference type="Proteomes" id="UP001165460"/>
    </source>
</evidence>
<keyword evidence="3" id="KW-1185">Reference proteome</keyword>
<name>A0ABS9ZZV1_9SPHI</name>
<proteinExistence type="predicted"/>
<feature type="chain" id="PRO_5046741115" evidence="1">
    <location>
        <begin position="24"/>
        <end position="132"/>
    </location>
</feature>
<comment type="caution">
    <text evidence="2">The sequence shown here is derived from an EMBL/GenBank/DDBJ whole genome shotgun (WGS) entry which is preliminary data.</text>
</comment>
<dbReference type="Pfam" id="PF16022">
    <property type="entry name" value="DUF4783"/>
    <property type="match status" value="1"/>
</dbReference>
<feature type="signal peptide" evidence="1">
    <location>
        <begin position="1"/>
        <end position="23"/>
    </location>
</feature>
<dbReference type="RefSeq" id="WP_243363124.1">
    <property type="nucleotide sequence ID" value="NZ_JALGBH010000002.1"/>
</dbReference>
<sequence>MMKSIVSILVLLLHIPMYQLTQADIIDELANYFKAGNAKEIGKEFAPSVELIIIDQEDVYNKAQAEQILKDFFIKNPPNKVTVIHRLNSSQNYRLGIFLLQTKTGKFRVTVTMKKNYNAFLISELRIDPDKE</sequence>
<organism evidence="2 3">
    <name type="scientific">Pedobacter montanisoli</name>
    <dbReference type="NCBI Taxonomy" id="2923277"/>
    <lineage>
        <taxon>Bacteria</taxon>
        <taxon>Pseudomonadati</taxon>
        <taxon>Bacteroidota</taxon>
        <taxon>Sphingobacteriia</taxon>
        <taxon>Sphingobacteriales</taxon>
        <taxon>Sphingobacteriaceae</taxon>
        <taxon>Pedobacter</taxon>
    </lineage>
</organism>
<dbReference type="EMBL" id="JALGBH010000002">
    <property type="protein sequence ID" value="MCJ0743809.1"/>
    <property type="molecule type" value="Genomic_DNA"/>
</dbReference>
<reference evidence="2" key="1">
    <citation type="submission" date="2022-03" db="EMBL/GenBank/DDBJ databases">
        <authorList>
            <person name="Woo C.Y."/>
        </authorList>
    </citation>
    <scope>NUCLEOTIDE SEQUENCE</scope>
    <source>
        <strain evidence="2">CYS-01</strain>
    </source>
</reference>
<evidence type="ECO:0000313" key="2">
    <source>
        <dbReference type="EMBL" id="MCJ0743809.1"/>
    </source>
</evidence>
<dbReference type="InterPro" id="IPR031977">
    <property type="entry name" value="DUF4783"/>
</dbReference>
<evidence type="ECO:0000256" key="1">
    <source>
        <dbReference type="SAM" id="SignalP"/>
    </source>
</evidence>
<accession>A0ABS9ZZV1</accession>
<dbReference type="Proteomes" id="UP001165460">
    <property type="component" value="Unassembled WGS sequence"/>
</dbReference>
<keyword evidence="1" id="KW-0732">Signal</keyword>